<feature type="region of interest" description="Disordered" evidence="7">
    <location>
        <begin position="381"/>
        <end position="446"/>
    </location>
</feature>
<reference evidence="9" key="1">
    <citation type="journal article" date="2020" name="Stud. Mycol.">
        <title>101 Dothideomycetes genomes: a test case for predicting lifestyles and emergence of pathogens.</title>
        <authorList>
            <person name="Haridas S."/>
            <person name="Albert R."/>
            <person name="Binder M."/>
            <person name="Bloem J."/>
            <person name="Labutti K."/>
            <person name="Salamov A."/>
            <person name="Andreopoulos B."/>
            <person name="Baker S."/>
            <person name="Barry K."/>
            <person name="Bills G."/>
            <person name="Bluhm B."/>
            <person name="Cannon C."/>
            <person name="Castanera R."/>
            <person name="Culley D."/>
            <person name="Daum C."/>
            <person name="Ezra D."/>
            <person name="Gonzalez J."/>
            <person name="Henrissat B."/>
            <person name="Kuo A."/>
            <person name="Liang C."/>
            <person name="Lipzen A."/>
            <person name="Lutzoni F."/>
            <person name="Magnuson J."/>
            <person name="Mondo S."/>
            <person name="Nolan M."/>
            <person name="Ohm R."/>
            <person name="Pangilinan J."/>
            <person name="Park H.-J."/>
            <person name="Ramirez L."/>
            <person name="Alfaro M."/>
            <person name="Sun H."/>
            <person name="Tritt A."/>
            <person name="Yoshinaga Y."/>
            <person name="Zwiers L.-H."/>
            <person name="Turgeon B."/>
            <person name="Goodwin S."/>
            <person name="Spatafora J."/>
            <person name="Crous P."/>
            <person name="Grigoriev I."/>
        </authorList>
    </citation>
    <scope>NUCLEOTIDE SEQUENCE</scope>
    <source>
        <strain evidence="9">CBS 121167</strain>
    </source>
</reference>
<organism evidence="9 10">
    <name type="scientific">Aplosporella prunicola CBS 121167</name>
    <dbReference type="NCBI Taxonomy" id="1176127"/>
    <lineage>
        <taxon>Eukaryota</taxon>
        <taxon>Fungi</taxon>
        <taxon>Dikarya</taxon>
        <taxon>Ascomycota</taxon>
        <taxon>Pezizomycotina</taxon>
        <taxon>Dothideomycetes</taxon>
        <taxon>Dothideomycetes incertae sedis</taxon>
        <taxon>Botryosphaeriales</taxon>
        <taxon>Aplosporellaceae</taxon>
        <taxon>Aplosporella</taxon>
    </lineage>
</organism>
<evidence type="ECO:0000256" key="6">
    <source>
        <dbReference type="PROSITE-ProRule" id="PRU00649"/>
    </source>
</evidence>
<evidence type="ECO:0000256" key="5">
    <source>
        <dbReference type="ARBA" id="ARBA00037992"/>
    </source>
</evidence>
<dbReference type="InterPro" id="IPR051037">
    <property type="entry name" value="RNAPII_TF_IWS1"/>
</dbReference>
<proteinExistence type="inferred from homology"/>
<dbReference type="Proteomes" id="UP000799438">
    <property type="component" value="Unassembled WGS sequence"/>
</dbReference>
<accession>A0A6A6BP55</accession>
<keyword evidence="1" id="KW-0805">Transcription regulation</keyword>
<evidence type="ECO:0000256" key="7">
    <source>
        <dbReference type="SAM" id="MobiDB-lite"/>
    </source>
</evidence>
<keyword evidence="2" id="KW-0804">Transcription</keyword>
<keyword evidence="3 6" id="KW-0539">Nucleus</keyword>
<evidence type="ECO:0000256" key="1">
    <source>
        <dbReference type="ARBA" id="ARBA00023015"/>
    </source>
</evidence>
<feature type="compositionally biased region" description="Acidic residues" evidence="7">
    <location>
        <begin position="59"/>
        <end position="89"/>
    </location>
</feature>
<keyword evidence="10" id="KW-1185">Reference proteome</keyword>
<comment type="subcellular location">
    <subcellularLocation>
        <location evidence="6">Nucleus</location>
    </subcellularLocation>
</comment>
<dbReference type="AlphaFoldDB" id="A0A6A6BP55"/>
<dbReference type="Pfam" id="PF08711">
    <property type="entry name" value="Med26"/>
    <property type="match status" value="1"/>
</dbReference>
<dbReference type="EMBL" id="ML995476">
    <property type="protein sequence ID" value="KAF2145919.1"/>
    <property type="molecule type" value="Genomic_DNA"/>
</dbReference>
<evidence type="ECO:0000313" key="10">
    <source>
        <dbReference type="Proteomes" id="UP000799438"/>
    </source>
</evidence>
<name>A0A6A6BP55_9PEZI</name>
<dbReference type="GeneID" id="54300347"/>
<feature type="domain" description="TFIIS N-terminal" evidence="8">
    <location>
        <begin position="273"/>
        <end position="350"/>
    </location>
</feature>
<comment type="function">
    <text evidence="4">Transcription factor involved in RNA polymerase II transcription regulation. May function in both SPT15/TBP post-recruitment and recruitment steps of transcription.</text>
</comment>
<dbReference type="Gene3D" id="1.20.930.10">
    <property type="entry name" value="Conserved domain common to transcription factors TFIIS, elongin A, CRSP70"/>
    <property type="match status" value="1"/>
</dbReference>
<evidence type="ECO:0000256" key="3">
    <source>
        <dbReference type="ARBA" id="ARBA00023242"/>
    </source>
</evidence>
<evidence type="ECO:0000256" key="4">
    <source>
        <dbReference type="ARBA" id="ARBA00037349"/>
    </source>
</evidence>
<protein>
    <recommendedName>
        <fullName evidence="8">TFIIS N-terminal domain-containing protein</fullName>
    </recommendedName>
</protein>
<dbReference type="InterPro" id="IPR017923">
    <property type="entry name" value="TFIIS_N"/>
</dbReference>
<feature type="compositionally biased region" description="Polar residues" evidence="7">
    <location>
        <begin position="421"/>
        <end position="431"/>
    </location>
</feature>
<dbReference type="RefSeq" id="XP_033401631.1">
    <property type="nucleotide sequence ID" value="XM_033542850.1"/>
</dbReference>
<comment type="similarity">
    <text evidence="5">Belongs to the IWS1 family.</text>
</comment>
<dbReference type="PANTHER" id="PTHR46010:SF1">
    <property type="entry name" value="PROTEIN IWS1 HOMOLOG"/>
    <property type="match status" value="1"/>
</dbReference>
<feature type="compositionally biased region" description="Low complexity" evidence="7">
    <location>
        <begin position="381"/>
        <end position="392"/>
    </location>
</feature>
<sequence>MEDVQVSDTPPDPSLLPEAGNDPADPLRPEIEEENQVPNPPLAAPNQDMELTDGAENGIGEDEENKGQDGGDESELSDVDEAQFEEFDPDAVHIPVAVDESNVGLIGVHKRKRADGEGEGGRKKKKEGRREKPRKGRKRREDEVSGGDAEAGGDERRSSRRKKPEKVVVEEDESNLTPMERRKRALDRAMDEALKAGKRTRRKKDGIDLDAMADAEIEEMRRRMTEAAQADNEGRERGMPASNKLKILPEVVALLNRNSIQNSLVDPDINLLQAVRFFLEPLNDGSLPAYNIQRELFTALTKLPITKDSLIASGIGKVVNFYTKSNRPEPGIKRTAEKLMGDWTRPILKRTDDYRKMERPEAHYDPSRIPARAVAQPSAASTQAAARAKALAPPDRGRARHEGELRSYTIAPKSNIVVPDVQQTRGAGSSETAKRLKLGRAGGGRR</sequence>
<dbReference type="PROSITE" id="PS51319">
    <property type="entry name" value="TFIIS_N"/>
    <property type="match status" value="1"/>
</dbReference>
<feature type="compositionally biased region" description="Basic residues" evidence="7">
    <location>
        <begin position="122"/>
        <end position="138"/>
    </location>
</feature>
<feature type="compositionally biased region" description="Basic and acidic residues" evidence="7">
    <location>
        <begin position="395"/>
        <end position="405"/>
    </location>
</feature>
<dbReference type="GO" id="GO:0005634">
    <property type="term" value="C:nucleus"/>
    <property type="evidence" value="ECO:0007669"/>
    <property type="project" value="UniProtKB-SubCell"/>
</dbReference>
<dbReference type="GO" id="GO:0016973">
    <property type="term" value="P:poly(A)+ mRNA export from nucleus"/>
    <property type="evidence" value="ECO:0007669"/>
    <property type="project" value="TreeGrafter"/>
</dbReference>
<dbReference type="InterPro" id="IPR035441">
    <property type="entry name" value="TFIIS/LEDGF_dom_sf"/>
</dbReference>
<dbReference type="PANTHER" id="PTHR46010">
    <property type="entry name" value="PROTEIN IWS1 HOMOLOG"/>
    <property type="match status" value="1"/>
</dbReference>
<feature type="region of interest" description="Disordered" evidence="7">
    <location>
        <begin position="1"/>
        <end position="183"/>
    </location>
</feature>
<dbReference type="OrthoDB" id="21124at2759"/>
<feature type="compositionally biased region" description="Basic residues" evidence="7">
    <location>
        <begin position="435"/>
        <end position="446"/>
    </location>
</feature>
<evidence type="ECO:0000313" key="9">
    <source>
        <dbReference type="EMBL" id="KAF2145919.1"/>
    </source>
</evidence>
<evidence type="ECO:0000259" key="8">
    <source>
        <dbReference type="PROSITE" id="PS51319"/>
    </source>
</evidence>
<dbReference type="SUPFAM" id="SSF47676">
    <property type="entry name" value="Conserved domain common to transcription factors TFIIS, elongin A, CRSP70"/>
    <property type="match status" value="1"/>
</dbReference>
<evidence type="ECO:0000256" key="2">
    <source>
        <dbReference type="ARBA" id="ARBA00023163"/>
    </source>
</evidence>
<dbReference type="FunFam" id="1.20.930.10:FF:000003">
    <property type="entry name" value="Putative Transcription factor IWS1"/>
    <property type="match status" value="1"/>
</dbReference>
<gene>
    <name evidence="9" type="ORF">K452DRAFT_304930</name>
</gene>